<organism evidence="2 3">
    <name type="scientific">Symbiodinium pilosum</name>
    <name type="common">Dinoflagellate</name>
    <dbReference type="NCBI Taxonomy" id="2952"/>
    <lineage>
        <taxon>Eukaryota</taxon>
        <taxon>Sar</taxon>
        <taxon>Alveolata</taxon>
        <taxon>Dinophyceae</taxon>
        <taxon>Suessiales</taxon>
        <taxon>Symbiodiniaceae</taxon>
        <taxon>Symbiodinium</taxon>
    </lineage>
</organism>
<dbReference type="AlphaFoldDB" id="A0A812JLZ4"/>
<gene>
    <name evidence="2" type="ORF">SPIL2461_LOCUS2275</name>
</gene>
<dbReference type="Proteomes" id="UP000649617">
    <property type="component" value="Unassembled WGS sequence"/>
</dbReference>
<keyword evidence="3" id="KW-1185">Reference proteome</keyword>
<comment type="caution">
    <text evidence="2">The sequence shown here is derived from an EMBL/GenBank/DDBJ whole genome shotgun (WGS) entry which is preliminary data.</text>
</comment>
<protein>
    <submittedName>
        <fullName evidence="2">Uncharacterized protein</fullName>
    </submittedName>
</protein>
<feature type="region of interest" description="Disordered" evidence="1">
    <location>
        <begin position="40"/>
        <end position="59"/>
    </location>
</feature>
<proteinExistence type="predicted"/>
<evidence type="ECO:0000313" key="3">
    <source>
        <dbReference type="Proteomes" id="UP000649617"/>
    </source>
</evidence>
<accession>A0A812JLZ4</accession>
<evidence type="ECO:0000256" key="1">
    <source>
        <dbReference type="SAM" id="MobiDB-lite"/>
    </source>
</evidence>
<dbReference type="EMBL" id="CAJNIZ010002436">
    <property type="protein sequence ID" value="CAE7210587.1"/>
    <property type="molecule type" value="Genomic_DNA"/>
</dbReference>
<name>A0A812JLZ4_SYMPI</name>
<reference evidence="2" key="1">
    <citation type="submission" date="2021-02" db="EMBL/GenBank/DDBJ databases">
        <authorList>
            <person name="Dougan E. K."/>
            <person name="Rhodes N."/>
            <person name="Thang M."/>
            <person name="Chan C."/>
        </authorList>
    </citation>
    <scope>NUCLEOTIDE SEQUENCE</scope>
</reference>
<evidence type="ECO:0000313" key="2">
    <source>
        <dbReference type="EMBL" id="CAE7210587.1"/>
    </source>
</evidence>
<sequence>MRTGEELEHLKASGESPEALVTRAFVGLSQTLATLARENTELRAGGGTPTGATMRPAASEPEATISEVQAKMAVLQKELIKWGP</sequence>